<dbReference type="Gene3D" id="2.60.40.4270">
    <property type="entry name" value="Listeria-Bacteroides repeat domain"/>
    <property type="match status" value="1"/>
</dbReference>
<evidence type="ECO:0000313" key="6">
    <source>
        <dbReference type="Proteomes" id="UP000284779"/>
    </source>
</evidence>
<comment type="subcellular location">
    <subcellularLocation>
        <location evidence="1">Cell envelope</location>
    </subcellularLocation>
</comment>
<evidence type="ECO:0000256" key="1">
    <source>
        <dbReference type="ARBA" id="ARBA00004196"/>
    </source>
</evidence>
<dbReference type="Proteomes" id="UP000283314">
    <property type="component" value="Unassembled WGS sequence"/>
</dbReference>
<dbReference type="InterPro" id="IPR013378">
    <property type="entry name" value="InlB-like_B-rpt"/>
</dbReference>
<name>A0A413R6V8_9FIRM</name>
<evidence type="ECO:0000256" key="2">
    <source>
        <dbReference type="SAM" id="SignalP"/>
    </source>
</evidence>
<organism evidence="3 6">
    <name type="scientific">Eubacterium ventriosum</name>
    <dbReference type="NCBI Taxonomy" id="39496"/>
    <lineage>
        <taxon>Bacteria</taxon>
        <taxon>Bacillati</taxon>
        <taxon>Bacillota</taxon>
        <taxon>Clostridia</taxon>
        <taxon>Eubacteriales</taxon>
        <taxon>Eubacteriaceae</taxon>
        <taxon>Eubacterium</taxon>
    </lineage>
</organism>
<gene>
    <name evidence="4" type="ORF">DW018_06375</name>
    <name evidence="3" type="ORF">DW944_08870</name>
</gene>
<keyword evidence="2" id="KW-0732">Signal</keyword>
<keyword evidence="6" id="KW-1185">Reference proteome</keyword>
<sequence length="270" mass="31558">MKKLIYLTTIFTILVSLTFIPAIPTNAAAKVNITYYAGKGYFKAKPNRSKNKITIKNKINKKRGYAPSIRRDGYTFDGWYTKEKGGKKYSASTIIKKKLKLYPRWIKKYKINTNYFVPMGLGLPDIESFQKYFGKLTLINKNVEEDVYPSNYICKTHKKDLIYISSWPTSDSDAYFIDYTKCKLKNVINIKKTTSMGMFLKKLGVKQYNYNSKTHTLDFICGKCYCISNVDDDDDAEYEDVWWTIKMNNKNQIMPSTVVKFELITDWQIW</sequence>
<protein>
    <recommendedName>
        <fullName evidence="7">Repeat protein</fullName>
    </recommendedName>
</protein>
<evidence type="ECO:0008006" key="7">
    <source>
        <dbReference type="Google" id="ProtNLM"/>
    </source>
</evidence>
<feature type="chain" id="PRO_5036104498" description="Repeat protein" evidence="2">
    <location>
        <begin position="28"/>
        <end position="270"/>
    </location>
</feature>
<dbReference type="RefSeq" id="WP_117971029.1">
    <property type="nucleotide sequence ID" value="NZ_CABJDQ010000004.1"/>
</dbReference>
<dbReference type="InterPro" id="IPR042229">
    <property type="entry name" value="Listeria/Bacterioides_rpt_sf"/>
</dbReference>
<dbReference type="EMBL" id="QROT01000004">
    <property type="protein sequence ID" value="RHL45868.1"/>
    <property type="molecule type" value="Genomic_DNA"/>
</dbReference>
<evidence type="ECO:0000313" key="5">
    <source>
        <dbReference type="Proteomes" id="UP000283314"/>
    </source>
</evidence>
<dbReference type="AlphaFoldDB" id="A0A413R6V8"/>
<dbReference type="GeneID" id="66466863"/>
<comment type="caution">
    <text evidence="3">The sequence shown here is derived from an EMBL/GenBank/DDBJ whole genome shotgun (WGS) entry which is preliminary data.</text>
</comment>
<dbReference type="EMBL" id="QSFD01000008">
    <property type="protein sequence ID" value="RHA17733.1"/>
    <property type="molecule type" value="Genomic_DNA"/>
</dbReference>
<proteinExistence type="predicted"/>
<reference evidence="5 6" key="1">
    <citation type="submission" date="2018-08" db="EMBL/GenBank/DDBJ databases">
        <title>A genome reference for cultivated species of the human gut microbiota.</title>
        <authorList>
            <person name="Zou Y."/>
            <person name="Xue W."/>
            <person name="Luo G."/>
        </authorList>
    </citation>
    <scope>NUCLEOTIDE SEQUENCE [LARGE SCALE GENOMIC DNA]</scope>
    <source>
        <strain evidence="4 5">AF37-4</strain>
        <strain evidence="3 6">AM44-11BH</strain>
    </source>
</reference>
<evidence type="ECO:0000313" key="4">
    <source>
        <dbReference type="EMBL" id="RHL45868.1"/>
    </source>
</evidence>
<accession>A0A413R6V8</accession>
<dbReference type="Proteomes" id="UP000284779">
    <property type="component" value="Unassembled WGS sequence"/>
</dbReference>
<evidence type="ECO:0000313" key="3">
    <source>
        <dbReference type="EMBL" id="RHA17733.1"/>
    </source>
</evidence>
<dbReference type="Pfam" id="PF09479">
    <property type="entry name" value="Flg_new"/>
    <property type="match status" value="1"/>
</dbReference>
<feature type="signal peptide" evidence="2">
    <location>
        <begin position="1"/>
        <end position="27"/>
    </location>
</feature>
<dbReference type="GO" id="GO:0030313">
    <property type="term" value="C:cell envelope"/>
    <property type="evidence" value="ECO:0007669"/>
    <property type="project" value="UniProtKB-SubCell"/>
</dbReference>